<proteinExistence type="predicted"/>
<protein>
    <recommendedName>
        <fullName evidence="4">Helix-turn-helix domain-containing protein</fullName>
    </recommendedName>
</protein>
<evidence type="ECO:0008006" key="4">
    <source>
        <dbReference type="Google" id="ProtNLM"/>
    </source>
</evidence>
<dbReference type="OrthoDB" id="8421890at2"/>
<reference evidence="2 3" key="1">
    <citation type="submission" date="2018-11" db="EMBL/GenBank/DDBJ databases">
        <title>the genome of Mesorhizobium tamadayense DSM 28320.</title>
        <authorList>
            <person name="Gao J."/>
        </authorList>
    </citation>
    <scope>NUCLEOTIDE SEQUENCE [LARGE SCALE GENOMIC DNA]</scope>
    <source>
        <strain evidence="2 3">DSM 28320</strain>
    </source>
</reference>
<dbReference type="RefSeq" id="WP_125006571.1">
    <property type="nucleotide sequence ID" value="NZ_RQXT01000073.1"/>
</dbReference>
<accession>A0A3P3EV50</accession>
<feature type="region of interest" description="Disordered" evidence="1">
    <location>
        <begin position="138"/>
        <end position="172"/>
    </location>
</feature>
<dbReference type="AlphaFoldDB" id="A0A3P3EV50"/>
<comment type="caution">
    <text evidence="2">The sequence shown here is derived from an EMBL/GenBank/DDBJ whole genome shotgun (WGS) entry which is preliminary data.</text>
</comment>
<evidence type="ECO:0000313" key="2">
    <source>
        <dbReference type="EMBL" id="RRH90047.1"/>
    </source>
</evidence>
<dbReference type="Proteomes" id="UP000273786">
    <property type="component" value="Unassembled WGS sequence"/>
</dbReference>
<name>A0A3P3EV50_9HYPH</name>
<evidence type="ECO:0000256" key="1">
    <source>
        <dbReference type="SAM" id="MobiDB-lite"/>
    </source>
</evidence>
<gene>
    <name evidence="2" type="ORF">EH240_33505</name>
</gene>
<sequence length="392" mass="43189">MSEAKEPRTVKPGSLLSQWWTLGAIAIDSRTAGRHMTVAWVIIDRYMQSKGGSRASLRYIEKATGLSKPTVIGACRELVDWGYFTRHLGEGTRPSEYGPEWLVVNPSLPQASGQQGFTTGGQDGLTTTAASGQQGFTKDLLTSPADKPADSKVGNEDTPDTPAHGLAASAGSRDPFDRFWQSYPRKYQKPKVRAAWDKLAPDADMAERIIDAAARWADHYQANPVDKKWIPAPANWLAGERFDEDLPSVYVDAKEAAIAKAKDKPKKPAVADNDNAEVEWVGDVSAFVPAGRHVIRIKDAWYHVDGDNHEATLVFDVDDQNIVLTDVEHCFFVQHQDENVQIKGQRHLNDACNSAGIADIQDIEEFIGKDVEVIVGKDGSIRYIPVRERKAA</sequence>
<evidence type="ECO:0000313" key="3">
    <source>
        <dbReference type="Proteomes" id="UP000273786"/>
    </source>
</evidence>
<keyword evidence="3" id="KW-1185">Reference proteome</keyword>
<dbReference type="EMBL" id="RQXT01000073">
    <property type="protein sequence ID" value="RRH90047.1"/>
    <property type="molecule type" value="Genomic_DNA"/>
</dbReference>
<organism evidence="2 3">
    <name type="scientific">Mesorhizobium tamadayense</name>
    <dbReference type="NCBI Taxonomy" id="425306"/>
    <lineage>
        <taxon>Bacteria</taxon>
        <taxon>Pseudomonadati</taxon>
        <taxon>Pseudomonadota</taxon>
        <taxon>Alphaproteobacteria</taxon>
        <taxon>Hyphomicrobiales</taxon>
        <taxon>Phyllobacteriaceae</taxon>
        <taxon>Mesorhizobium</taxon>
    </lineage>
</organism>